<reference evidence="1 2" key="1">
    <citation type="submission" date="2019-05" db="EMBL/GenBank/DDBJ databases">
        <title>Mikania micrantha, genome provides insights into the molecular mechanism of rapid growth.</title>
        <authorList>
            <person name="Liu B."/>
        </authorList>
    </citation>
    <scope>NUCLEOTIDE SEQUENCE [LARGE SCALE GENOMIC DNA]</scope>
    <source>
        <strain evidence="1">NLD-2019</strain>
        <tissue evidence="1">Leaf</tissue>
    </source>
</reference>
<name>A0A5N6LP83_9ASTR</name>
<protein>
    <submittedName>
        <fullName evidence="1">Uncharacterized protein</fullName>
    </submittedName>
</protein>
<dbReference type="EMBL" id="SZYD01000019">
    <property type="protein sequence ID" value="KAD2393989.1"/>
    <property type="molecule type" value="Genomic_DNA"/>
</dbReference>
<dbReference type="AlphaFoldDB" id="A0A5N6LP83"/>
<sequence length="133" mass="14609">MSIFRGHVSHSALPSPPALAVKPPPVLVSNATIHMYTRLITTPGPIKTTWCGRMRRERGDINRWWRLYVEAGGDVIEGGVRRWWLLEVLGGGGCWRCFTVVVVGGARWWWSPELLGGGGRRSCSVVVAAGAVM</sequence>
<keyword evidence="2" id="KW-1185">Reference proteome</keyword>
<comment type="caution">
    <text evidence="1">The sequence shown here is derived from an EMBL/GenBank/DDBJ whole genome shotgun (WGS) entry which is preliminary data.</text>
</comment>
<organism evidence="1 2">
    <name type="scientific">Mikania micrantha</name>
    <name type="common">bitter vine</name>
    <dbReference type="NCBI Taxonomy" id="192012"/>
    <lineage>
        <taxon>Eukaryota</taxon>
        <taxon>Viridiplantae</taxon>
        <taxon>Streptophyta</taxon>
        <taxon>Embryophyta</taxon>
        <taxon>Tracheophyta</taxon>
        <taxon>Spermatophyta</taxon>
        <taxon>Magnoliopsida</taxon>
        <taxon>eudicotyledons</taxon>
        <taxon>Gunneridae</taxon>
        <taxon>Pentapetalae</taxon>
        <taxon>asterids</taxon>
        <taxon>campanulids</taxon>
        <taxon>Asterales</taxon>
        <taxon>Asteraceae</taxon>
        <taxon>Asteroideae</taxon>
        <taxon>Heliantheae alliance</taxon>
        <taxon>Eupatorieae</taxon>
        <taxon>Mikania</taxon>
    </lineage>
</organism>
<gene>
    <name evidence="1" type="ORF">E3N88_40966</name>
</gene>
<accession>A0A5N6LP83</accession>
<dbReference type="Proteomes" id="UP000326396">
    <property type="component" value="Linkage Group LG9"/>
</dbReference>
<evidence type="ECO:0000313" key="2">
    <source>
        <dbReference type="Proteomes" id="UP000326396"/>
    </source>
</evidence>
<proteinExistence type="predicted"/>
<evidence type="ECO:0000313" key="1">
    <source>
        <dbReference type="EMBL" id="KAD2393989.1"/>
    </source>
</evidence>